<evidence type="ECO:0000259" key="10">
    <source>
        <dbReference type="PROSITE" id="PS50157"/>
    </source>
</evidence>
<dbReference type="PROSITE" id="PS50157">
    <property type="entry name" value="ZINC_FINGER_C2H2_2"/>
    <property type="match status" value="2"/>
</dbReference>
<sequence>GGGKDFCCNLCGKSFGHTFRNLSSYSEHKRSHAADKLFHCYKCAKTFTSLSVLCKHQRDHAGSQPCHRCGGGKDFCCDLCGKSFGHAKSLKIHQRRHTGEKLKYCKECGRSFTRSHEWRFIRGHLAFPPSH</sequence>
<keyword evidence="6" id="KW-0805">Transcription regulation</keyword>
<dbReference type="GO" id="GO:0008270">
    <property type="term" value="F:zinc ion binding"/>
    <property type="evidence" value="ECO:0007669"/>
    <property type="project" value="UniProtKB-KW"/>
</dbReference>
<evidence type="ECO:0000256" key="4">
    <source>
        <dbReference type="ARBA" id="ARBA00022771"/>
    </source>
</evidence>
<keyword evidence="4 9" id="KW-0863">Zinc-finger</keyword>
<dbReference type="GO" id="GO:0005634">
    <property type="term" value="C:nucleus"/>
    <property type="evidence" value="ECO:0007669"/>
    <property type="project" value="UniProtKB-SubCell"/>
</dbReference>
<accession>A0A669CG60</accession>
<comment type="subcellular location">
    <subcellularLocation>
        <location evidence="1">Nucleus</location>
    </subcellularLocation>
</comment>
<dbReference type="GO" id="GO:1990837">
    <property type="term" value="F:sequence-specific double-stranded DNA binding"/>
    <property type="evidence" value="ECO:0007669"/>
    <property type="project" value="UniProtKB-ARBA"/>
</dbReference>
<feature type="domain" description="C2H2-type" evidence="10">
    <location>
        <begin position="38"/>
        <end position="65"/>
    </location>
</feature>
<keyword evidence="3" id="KW-0677">Repeat</keyword>
<feature type="domain" description="C2H2-type" evidence="10">
    <location>
        <begin position="75"/>
        <end position="102"/>
    </location>
</feature>
<keyword evidence="5" id="KW-0862">Zinc</keyword>
<keyword evidence="7" id="KW-0804">Transcription</keyword>
<dbReference type="FunFam" id="3.30.160.60:FF:000303">
    <property type="entry name" value="Zinc finger protein 41"/>
    <property type="match status" value="1"/>
</dbReference>
<dbReference type="InterPro" id="IPR013087">
    <property type="entry name" value="Znf_C2H2_type"/>
</dbReference>
<evidence type="ECO:0000256" key="1">
    <source>
        <dbReference type="ARBA" id="ARBA00004123"/>
    </source>
</evidence>
<evidence type="ECO:0000256" key="8">
    <source>
        <dbReference type="ARBA" id="ARBA00023242"/>
    </source>
</evidence>
<protein>
    <recommendedName>
        <fullName evidence="10">C2H2-type domain-containing protein</fullName>
    </recommendedName>
</protein>
<evidence type="ECO:0000256" key="7">
    <source>
        <dbReference type="ARBA" id="ARBA00023163"/>
    </source>
</evidence>
<reference evidence="11" key="1">
    <citation type="submission" date="2025-08" db="UniProtKB">
        <authorList>
            <consortium name="Ensembl"/>
        </authorList>
    </citation>
    <scope>IDENTIFICATION</scope>
</reference>
<keyword evidence="8" id="KW-0539">Nucleus</keyword>
<evidence type="ECO:0000313" key="12">
    <source>
        <dbReference type="Proteomes" id="UP000005207"/>
    </source>
</evidence>
<evidence type="ECO:0000256" key="6">
    <source>
        <dbReference type="ARBA" id="ARBA00023015"/>
    </source>
</evidence>
<proteinExistence type="predicted"/>
<dbReference type="PANTHER" id="PTHR47772">
    <property type="entry name" value="ZINC FINGER PROTEIN 200"/>
    <property type="match status" value="1"/>
</dbReference>
<dbReference type="SUPFAM" id="SSF57667">
    <property type="entry name" value="beta-beta-alpha zinc fingers"/>
    <property type="match status" value="2"/>
</dbReference>
<dbReference type="PROSITE" id="PS00028">
    <property type="entry name" value="ZINC_FINGER_C2H2_1"/>
    <property type="match status" value="2"/>
</dbReference>
<name>A0A669CG60_ORENI</name>
<keyword evidence="12" id="KW-1185">Reference proteome</keyword>
<reference evidence="11" key="2">
    <citation type="submission" date="2025-09" db="UniProtKB">
        <authorList>
            <consortium name="Ensembl"/>
        </authorList>
    </citation>
    <scope>IDENTIFICATION</scope>
</reference>
<dbReference type="Ensembl" id="ENSONIT00000066600.1">
    <property type="protein sequence ID" value="ENSONIP00000046349.1"/>
    <property type="gene ID" value="ENSONIG00000042233.1"/>
</dbReference>
<evidence type="ECO:0000256" key="9">
    <source>
        <dbReference type="PROSITE-ProRule" id="PRU00042"/>
    </source>
</evidence>
<dbReference type="Proteomes" id="UP000005207">
    <property type="component" value="Unplaced"/>
</dbReference>
<dbReference type="Pfam" id="PF00096">
    <property type="entry name" value="zf-C2H2"/>
    <property type="match status" value="1"/>
</dbReference>
<dbReference type="Gene3D" id="3.30.160.60">
    <property type="entry name" value="Classic Zinc Finger"/>
    <property type="match status" value="2"/>
</dbReference>
<evidence type="ECO:0000256" key="2">
    <source>
        <dbReference type="ARBA" id="ARBA00022723"/>
    </source>
</evidence>
<keyword evidence="2" id="KW-0479">Metal-binding</keyword>
<evidence type="ECO:0000313" key="11">
    <source>
        <dbReference type="Ensembl" id="ENSONIP00000046349.1"/>
    </source>
</evidence>
<dbReference type="InterPro" id="IPR050636">
    <property type="entry name" value="C2H2-ZF_domain-containing"/>
</dbReference>
<dbReference type="PANTHER" id="PTHR47772:SF13">
    <property type="entry name" value="GASTRULA ZINC FINGER PROTEIN XLCGF49.1-LIKE-RELATED"/>
    <property type="match status" value="1"/>
</dbReference>
<dbReference type="SMART" id="SM00355">
    <property type="entry name" value="ZnF_C2H2"/>
    <property type="match status" value="3"/>
</dbReference>
<dbReference type="InterPro" id="IPR036236">
    <property type="entry name" value="Znf_C2H2_sf"/>
</dbReference>
<evidence type="ECO:0000256" key="5">
    <source>
        <dbReference type="ARBA" id="ARBA00022833"/>
    </source>
</evidence>
<dbReference type="AlphaFoldDB" id="A0A669CG60"/>
<dbReference type="GeneTree" id="ENSGT00940000153582"/>
<evidence type="ECO:0000256" key="3">
    <source>
        <dbReference type="ARBA" id="ARBA00022737"/>
    </source>
</evidence>
<organism evidence="11 12">
    <name type="scientific">Oreochromis niloticus</name>
    <name type="common">Nile tilapia</name>
    <name type="synonym">Tilapia nilotica</name>
    <dbReference type="NCBI Taxonomy" id="8128"/>
    <lineage>
        <taxon>Eukaryota</taxon>
        <taxon>Metazoa</taxon>
        <taxon>Chordata</taxon>
        <taxon>Craniata</taxon>
        <taxon>Vertebrata</taxon>
        <taxon>Euteleostomi</taxon>
        <taxon>Actinopterygii</taxon>
        <taxon>Neopterygii</taxon>
        <taxon>Teleostei</taxon>
        <taxon>Neoteleostei</taxon>
        <taxon>Acanthomorphata</taxon>
        <taxon>Ovalentaria</taxon>
        <taxon>Cichlomorphae</taxon>
        <taxon>Cichliformes</taxon>
        <taxon>Cichlidae</taxon>
        <taxon>African cichlids</taxon>
        <taxon>Pseudocrenilabrinae</taxon>
        <taxon>Oreochromini</taxon>
        <taxon>Oreochromis</taxon>
    </lineage>
</organism>